<dbReference type="GO" id="GO:0030174">
    <property type="term" value="P:regulation of DNA-templated DNA replication initiation"/>
    <property type="evidence" value="ECO:0007669"/>
    <property type="project" value="InterPro"/>
</dbReference>
<dbReference type="InterPro" id="IPR032054">
    <property type="entry name" value="Cdt1_C"/>
</dbReference>
<dbReference type="EMBL" id="LK028577">
    <property type="protein sequence ID" value="CDS16960.1"/>
    <property type="molecule type" value="Genomic_DNA"/>
</dbReference>
<dbReference type="GO" id="GO:0003677">
    <property type="term" value="F:DNA binding"/>
    <property type="evidence" value="ECO:0007669"/>
    <property type="project" value="InterPro"/>
</dbReference>
<dbReference type="Pfam" id="PF16679">
    <property type="entry name" value="CDT1_C"/>
    <property type="match status" value="1"/>
</dbReference>
<dbReference type="AlphaFoldDB" id="A0A068WB85"/>
<reference evidence="4" key="2">
    <citation type="submission" date="2014-06" db="EMBL/GenBank/DDBJ databases">
        <authorList>
            <person name="Aslett M."/>
        </authorList>
    </citation>
    <scope>NUCLEOTIDE SEQUENCE</scope>
</reference>
<keyword evidence="2" id="KW-0131">Cell cycle</keyword>
<dbReference type="OrthoDB" id="341730at2759"/>
<dbReference type="SMART" id="SM01075">
    <property type="entry name" value="CDT1"/>
    <property type="match status" value="1"/>
</dbReference>
<dbReference type="Gene3D" id="1.10.10.1420">
    <property type="entry name" value="DNA replication factor Cdt1, C-terminal WH domain"/>
    <property type="match status" value="1"/>
</dbReference>
<dbReference type="WBParaSite" id="EgrG_000967700">
    <property type="protein sequence ID" value="EgrG_000967700"/>
    <property type="gene ID" value="EgrG_000967700"/>
</dbReference>
<dbReference type="PANTHER" id="PTHR28637">
    <property type="entry name" value="DNA REPLICATION FACTOR CDT1"/>
    <property type="match status" value="1"/>
</dbReference>
<evidence type="ECO:0000256" key="1">
    <source>
        <dbReference type="ARBA" id="ARBA00008356"/>
    </source>
</evidence>
<sequence length="638" mass="69912">MPSRLTSYFGVRRGGDLVSARVKSLLGDFGASVPRAASADSEPARLASTLDTSTGSRLKIKAGIVHKTKRTRIARTRNAVGKARLTQKKLPAHVRLAYLARKEQLETTDFPKSTVSNSSCISVSQYSQSSIGKETPGNIELVKSTGSFESEVSFSKYGSTSGIVQTKDGGQKMKVVPHASKQSRDLPVIALNAPLISMQKPLKDLLKPSIEKETQVLTKSDSCSNTSLKGAVIPFGKDTTATERVESDAASGFPSPSALPLPCHMERLLELFRTCETLVSTLHNRSEVCSFDKIKPAVQEVVRCDFTEVTVGKFSAVYPLAYSFRYDRQLDKITKLPLSTYTLVLVPNLRADGTQMALDSPSKGHLVFTGTRLIQRRHIFQDSLLLRVKKAHREFLMVRFGLLEGDLPEDSSLRRWHPAFALDTAVPEVEPVPLPPRPLNGPGGDSRITSAGEAVTTFRERALFREARACEKLVSQEATDERKLGPPTAAAAVTGSSKTSNSAILRGVSAALLAKVRERERQLNFSILTQPVASASERAAYSALPVTVTQIWRELRRASRRPVPISLIATRLVQSSGSGLSLDEAMARIEKLLTLMPDWVEKVAWVRPYLRFKGNSANRPLREVIDEVKAKAVKKDVL</sequence>
<dbReference type="InterPro" id="IPR038090">
    <property type="entry name" value="Cdt1_C_WH_dom_sf"/>
</dbReference>
<dbReference type="GO" id="GO:0070182">
    <property type="term" value="F:DNA polymerase binding"/>
    <property type="evidence" value="ECO:0007669"/>
    <property type="project" value="TreeGrafter"/>
</dbReference>
<proteinExistence type="inferred from homology"/>
<feature type="domain" description="CDT1 Geminin-binding" evidence="3">
    <location>
        <begin position="261"/>
        <end position="436"/>
    </location>
</feature>
<dbReference type="CDD" id="cd08674">
    <property type="entry name" value="Cdt1_m"/>
    <property type="match status" value="1"/>
</dbReference>
<protein>
    <submittedName>
        <fullName evidence="4 6">Dna replication factor cdt1</fullName>
    </submittedName>
</protein>
<gene>
    <name evidence="4" type="ORF">EgrG_000967700</name>
</gene>
<comment type="similarity">
    <text evidence="1">Belongs to the Cdt1 family.</text>
</comment>
<dbReference type="GO" id="GO:0000278">
    <property type="term" value="P:mitotic cell cycle"/>
    <property type="evidence" value="ECO:0007669"/>
    <property type="project" value="TreeGrafter"/>
</dbReference>
<evidence type="ECO:0000313" key="6">
    <source>
        <dbReference type="WBParaSite" id="EgrG_000967700"/>
    </source>
</evidence>
<evidence type="ECO:0000259" key="3">
    <source>
        <dbReference type="SMART" id="SM01075"/>
    </source>
</evidence>
<dbReference type="GO" id="GO:0000076">
    <property type="term" value="P:DNA replication checkpoint signaling"/>
    <property type="evidence" value="ECO:0007669"/>
    <property type="project" value="TreeGrafter"/>
</dbReference>
<dbReference type="GO" id="GO:0005634">
    <property type="term" value="C:nucleus"/>
    <property type="evidence" value="ECO:0007669"/>
    <property type="project" value="TreeGrafter"/>
</dbReference>
<dbReference type="GO" id="GO:0071163">
    <property type="term" value="P:DNA replication preinitiation complex assembly"/>
    <property type="evidence" value="ECO:0007669"/>
    <property type="project" value="InterPro"/>
</dbReference>
<reference evidence="6" key="3">
    <citation type="submission" date="2020-10" db="UniProtKB">
        <authorList>
            <consortium name="WormBaseParasite"/>
        </authorList>
    </citation>
    <scope>IDENTIFICATION</scope>
</reference>
<evidence type="ECO:0000313" key="5">
    <source>
        <dbReference type="Proteomes" id="UP000492820"/>
    </source>
</evidence>
<dbReference type="InterPro" id="IPR045173">
    <property type="entry name" value="Cdt1"/>
</dbReference>
<evidence type="ECO:0000256" key="2">
    <source>
        <dbReference type="ARBA" id="ARBA00023306"/>
    </source>
</evidence>
<organism evidence="4">
    <name type="scientific">Echinococcus granulosus</name>
    <name type="common">Hydatid tapeworm</name>
    <dbReference type="NCBI Taxonomy" id="6210"/>
    <lineage>
        <taxon>Eukaryota</taxon>
        <taxon>Metazoa</taxon>
        <taxon>Spiralia</taxon>
        <taxon>Lophotrochozoa</taxon>
        <taxon>Platyhelminthes</taxon>
        <taxon>Cestoda</taxon>
        <taxon>Eucestoda</taxon>
        <taxon>Cyclophyllidea</taxon>
        <taxon>Taeniidae</taxon>
        <taxon>Echinococcus</taxon>
        <taxon>Echinococcus granulosus group</taxon>
    </lineage>
</organism>
<dbReference type="InterPro" id="IPR014939">
    <property type="entry name" value="CDT1_Gemini-bd-like"/>
</dbReference>
<accession>A0A068WB85</accession>
<dbReference type="Pfam" id="PF08839">
    <property type="entry name" value="CDT1"/>
    <property type="match status" value="1"/>
</dbReference>
<name>A0A068WB85_ECHGR</name>
<dbReference type="SUPFAM" id="SSF46785">
    <property type="entry name" value="Winged helix' DNA-binding domain"/>
    <property type="match status" value="1"/>
</dbReference>
<reference evidence="4 5" key="1">
    <citation type="journal article" date="2013" name="Nature">
        <title>The genomes of four tapeworm species reveal adaptations to parasitism.</title>
        <authorList>
            <person name="Tsai I.J."/>
            <person name="Zarowiecki M."/>
            <person name="Holroyd N."/>
            <person name="Garciarrubio A."/>
            <person name="Sanchez-Flores A."/>
            <person name="Brooks K.L."/>
            <person name="Tracey A."/>
            <person name="Bobes R.J."/>
            <person name="Fragoso G."/>
            <person name="Sciutto E."/>
            <person name="Aslett M."/>
            <person name="Beasley H."/>
            <person name="Bennett H.M."/>
            <person name="Cai J."/>
            <person name="Camicia F."/>
            <person name="Clark R."/>
            <person name="Cucher M."/>
            <person name="De Silva N."/>
            <person name="Day T.A."/>
            <person name="Deplazes P."/>
            <person name="Estrada K."/>
            <person name="Fernandez C."/>
            <person name="Holland P.W."/>
            <person name="Hou J."/>
            <person name="Hu S."/>
            <person name="Huckvale T."/>
            <person name="Hung S.S."/>
            <person name="Kamenetzky L."/>
            <person name="Keane J.A."/>
            <person name="Kiss F."/>
            <person name="Koziol U."/>
            <person name="Lambert O."/>
            <person name="Liu K."/>
            <person name="Luo X."/>
            <person name="Luo Y."/>
            <person name="Macchiaroli N."/>
            <person name="Nichol S."/>
            <person name="Paps J."/>
            <person name="Parkinson J."/>
            <person name="Pouchkina-Stantcheva N."/>
            <person name="Riddiford N."/>
            <person name="Rosenzvit M."/>
            <person name="Salinas G."/>
            <person name="Wasmuth J.D."/>
            <person name="Zamanian M."/>
            <person name="Zheng Y."/>
            <person name="Cai X."/>
            <person name="Soberon X."/>
            <person name="Olson P.D."/>
            <person name="Laclette J.P."/>
            <person name="Brehm K."/>
            <person name="Berriman M."/>
            <person name="Garciarrubio A."/>
            <person name="Bobes R.J."/>
            <person name="Fragoso G."/>
            <person name="Sanchez-Flores A."/>
            <person name="Estrada K."/>
            <person name="Cevallos M.A."/>
            <person name="Morett E."/>
            <person name="Gonzalez V."/>
            <person name="Portillo T."/>
            <person name="Ochoa-Leyva A."/>
            <person name="Jose M.V."/>
            <person name="Sciutto E."/>
            <person name="Landa A."/>
            <person name="Jimenez L."/>
            <person name="Valdes V."/>
            <person name="Carrero J.C."/>
            <person name="Larralde C."/>
            <person name="Morales-Montor J."/>
            <person name="Limon-Lason J."/>
            <person name="Soberon X."/>
            <person name="Laclette J.P."/>
        </authorList>
    </citation>
    <scope>NUCLEOTIDE SEQUENCE [LARGE SCALE GENOMIC DNA]</scope>
</reference>
<dbReference type="PANTHER" id="PTHR28637:SF1">
    <property type="entry name" value="DNA REPLICATION FACTOR CDT1"/>
    <property type="match status" value="1"/>
</dbReference>
<dbReference type="Proteomes" id="UP000492820">
    <property type="component" value="Unassembled WGS sequence"/>
</dbReference>
<evidence type="ECO:0000313" key="4">
    <source>
        <dbReference type="EMBL" id="CDS16960.1"/>
    </source>
</evidence>
<dbReference type="InterPro" id="IPR036390">
    <property type="entry name" value="WH_DNA-bd_sf"/>
</dbReference>